<evidence type="ECO:0000313" key="2">
    <source>
        <dbReference type="Proteomes" id="UP000826212"/>
    </source>
</evidence>
<sequence>MNEIYRRGMLCLLALGIYSGAFAQDSTTQKWSLEQCIQHSLDHNTDLKKQNLAIEVADNNLETNKLSALPSLSAGINNTTSWGRTLGNENTYVDRNSNSTGFNVNANVRLYQGGALKNQTKAAKLDVAYQKEMLEVNQSNLTIQVTQAYLNILVSQELLDLTKEQTAITRKQLEITRAKVEAGSIDKGPLLELEAQLANNISEEVTNQNNFELATLRLAQMLELEDPSVLQIQNPELATVRAQMQLNGAEMYYQSALTLRPEIKAANTMIERGNASAKAAKGGLYPTISAGANYSNGYYHYSGTDNASFQDQMKGNARQSVNVNLSIPIFNGKRAKNSYKNAKIQVMQSKIDMIKAEKQLRSDVTTALTQAKGAQQKYQSATVQVKTSKESFDFSQEKFNEGAMDVYNYNQAKNSFIRAKSQKIQAKYEFIFKTKVLDFYIGKEIKL</sequence>
<gene>
    <name evidence="1" type="ORF">K4L44_14460</name>
</gene>
<evidence type="ECO:0000313" key="1">
    <source>
        <dbReference type="EMBL" id="QZE13751.1"/>
    </source>
</evidence>
<name>A0AC61NDV2_9BACT</name>
<dbReference type="EMBL" id="CP081303">
    <property type="protein sequence ID" value="QZE13751.1"/>
    <property type="molecule type" value="Genomic_DNA"/>
</dbReference>
<accession>A0AC61NDV2</accession>
<organism evidence="1 2">
    <name type="scientific">Halosquirtibacter laminarini</name>
    <dbReference type="NCBI Taxonomy" id="3374600"/>
    <lineage>
        <taxon>Bacteria</taxon>
        <taxon>Pseudomonadati</taxon>
        <taxon>Bacteroidota</taxon>
        <taxon>Bacteroidia</taxon>
        <taxon>Marinilabiliales</taxon>
        <taxon>Prolixibacteraceae</taxon>
        <taxon>Halosquirtibacter</taxon>
    </lineage>
</organism>
<reference evidence="1" key="1">
    <citation type="submission" date="2021-08" db="EMBL/GenBank/DDBJ databases">
        <title>Novel anaerobic bacterium isolated from sea squirt in East Sea, Republic of Korea.</title>
        <authorList>
            <person name="Nguyen T.H."/>
            <person name="Li Z."/>
            <person name="Lee Y.-J."/>
            <person name="Ko J."/>
            <person name="Kim S.-G."/>
        </authorList>
    </citation>
    <scope>NUCLEOTIDE SEQUENCE</scope>
    <source>
        <strain evidence="1">KCTC 25031</strain>
    </source>
</reference>
<proteinExistence type="predicted"/>
<keyword evidence="2" id="KW-1185">Reference proteome</keyword>
<dbReference type="Proteomes" id="UP000826212">
    <property type="component" value="Chromosome"/>
</dbReference>
<protein>
    <submittedName>
        <fullName evidence="1">TolC family protein</fullName>
    </submittedName>
</protein>